<evidence type="ECO:0008006" key="3">
    <source>
        <dbReference type="Google" id="ProtNLM"/>
    </source>
</evidence>
<dbReference type="Proteomes" id="UP000006681">
    <property type="component" value="Chromosome"/>
</dbReference>
<dbReference type="eggNOG" id="arCOG04525">
    <property type="taxonomic scope" value="Archaea"/>
</dbReference>
<dbReference type="KEGG" id="vdi:Vdis_0452"/>
<dbReference type="SUPFAM" id="SSF53649">
    <property type="entry name" value="Alkaline phosphatase-like"/>
    <property type="match status" value="1"/>
</dbReference>
<dbReference type="OrthoDB" id="100846at2157"/>
<dbReference type="STRING" id="572478.Vdis_0452"/>
<evidence type="ECO:0000313" key="1">
    <source>
        <dbReference type="EMBL" id="ADN49852.1"/>
    </source>
</evidence>
<dbReference type="GeneID" id="9751370"/>
<dbReference type="Gene3D" id="3.40.720.10">
    <property type="entry name" value="Alkaline Phosphatase, subunit A"/>
    <property type="match status" value="1"/>
</dbReference>
<proteinExistence type="predicted"/>
<gene>
    <name evidence="1" type="ordered locus">Vdis_0452</name>
</gene>
<accession>E1QUC6</accession>
<dbReference type="EMBL" id="CP002100">
    <property type="protein sequence ID" value="ADN49852.1"/>
    <property type="molecule type" value="Genomic_DNA"/>
</dbReference>
<evidence type="ECO:0000313" key="2">
    <source>
        <dbReference type="Proteomes" id="UP000006681"/>
    </source>
</evidence>
<dbReference type="HOGENOM" id="CLU_965128_0_0_2"/>
<protein>
    <recommendedName>
        <fullName evidence="3">Sulfatase N-terminal domain-containing protein</fullName>
    </recommendedName>
</protein>
<sequence>MLRYDFRGFAKSLKMDLKGAVNEALIRHVYSHLFKILYNYDSYSNWLSLFYSLISRRRFLLIVLDDARYDAFKAVYGRYLGGDLMIVRVPPPNTYGWLPKAFSHPDFNNVRVFYAGIGIESHDIRIGSFVPRGRRIEVIPIRPSKARHLLTVLPSEVNDAVMRIGLSGRDIVWYAQPHFPWVLDEELSLMLMKDALIHDYVPPDTIGYRLRMLGVGRDRVIRAYYANLVLVLKYVKDLLNYVKRQNIDYDEVVVTSDHGEMLGEFGLYLHQEYDLPQLVLVPWLRVSL</sequence>
<reference evidence="2" key="2">
    <citation type="journal article" date="2010" name="Stand. Genomic Sci.">
        <title>Complete genome sequence of Vulcanisaeta distributa type strain (IC-017T).</title>
        <authorList>
            <person name="Mavromatis K."/>
            <person name="Sikorski J."/>
            <person name="Pabst E."/>
            <person name="Teshima H."/>
            <person name="Lapidus A."/>
            <person name="Lucas S."/>
            <person name="Nolan M."/>
            <person name="Glavina Del Rio T."/>
            <person name="Cheng J."/>
            <person name="Bruce D."/>
            <person name="Goodwin L."/>
            <person name="Pitluck S."/>
            <person name="Liolios K."/>
            <person name="Ivanova N."/>
            <person name="Mikhailova N."/>
            <person name="Pati A."/>
            <person name="Chen A."/>
            <person name="Palaniappan K."/>
            <person name="Land M."/>
            <person name="Hauser L."/>
            <person name="Chang Y."/>
            <person name="Jeffries C."/>
            <person name="Rohde M."/>
            <person name="Spring S."/>
            <person name="Goker M."/>
            <person name="Wirth R."/>
            <person name="Woyke T."/>
            <person name="Bristow J."/>
            <person name="Eisen J."/>
            <person name="Markowitz V."/>
            <person name="Hugenholtz P."/>
            <person name="Klenk H."/>
            <person name="Kyrpides N."/>
        </authorList>
    </citation>
    <scope>NUCLEOTIDE SEQUENCE [LARGE SCALE GENOMIC DNA]</scope>
    <source>
        <strain evidence="2">DSM 14429 / JCM 11212 / NBRC 100878 / IC-017</strain>
    </source>
</reference>
<dbReference type="InterPro" id="IPR017850">
    <property type="entry name" value="Alkaline_phosphatase_core_sf"/>
</dbReference>
<name>E1QUC6_VULDI</name>
<dbReference type="AlphaFoldDB" id="E1QUC6"/>
<keyword evidence="2" id="KW-1185">Reference proteome</keyword>
<reference evidence="1 2" key="1">
    <citation type="journal article" date="2010" name="Stand. Genomic Sci.">
        <title>Complete genome sequence of Vulcanisaeta distributa type strain (IC-017).</title>
        <authorList>
            <person name="Mavromatis K."/>
            <person name="Sikorski J."/>
            <person name="Pabst E."/>
            <person name="Teshima H."/>
            <person name="Lapidus A."/>
            <person name="Lucas S."/>
            <person name="Nolan M."/>
            <person name="Glavina Del Rio T."/>
            <person name="Cheng J.F."/>
            <person name="Bruce D."/>
            <person name="Goodwin L."/>
            <person name="Pitluck S."/>
            <person name="Liolios K."/>
            <person name="Ivanova N."/>
            <person name="Mikhailova N."/>
            <person name="Pati A."/>
            <person name="Chen A."/>
            <person name="Palaniappan K."/>
            <person name="Land M."/>
            <person name="Hauser L."/>
            <person name="Chang Y.J."/>
            <person name="Jeffries C.D."/>
            <person name="Rohde M."/>
            <person name="Spring S."/>
            <person name="Goker M."/>
            <person name="Wirth R."/>
            <person name="Woyke T."/>
            <person name="Bristow J."/>
            <person name="Eisen J.A."/>
            <person name="Markowitz V."/>
            <person name="Hugenholtz P."/>
            <person name="Klenk H.P."/>
            <person name="Kyrpides N.C."/>
        </authorList>
    </citation>
    <scope>NUCLEOTIDE SEQUENCE [LARGE SCALE GENOMIC DNA]</scope>
    <source>
        <strain evidence="2">DSM 14429 / JCM 11212 / NBRC 100878 / IC-017</strain>
    </source>
</reference>
<dbReference type="RefSeq" id="WP_013335577.1">
    <property type="nucleotide sequence ID" value="NC_014537.1"/>
</dbReference>
<organism evidence="1 2">
    <name type="scientific">Vulcanisaeta distributa (strain DSM 14429 / JCM 11212 / NBRC 100878 / IC-017)</name>
    <dbReference type="NCBI Taxonomy" id="572478"/>
    <lineage>
        <taxon>Archaea</taxon>
        <taxon>Thermoproteota</taxon>
        <taxon>Thermoprotei</taxon>
        <taxon>Thermoproteales</taxon>
        <taxon>Thermoproteaceae</taxon>
        <taxon>Vulcanisaeta</taxon>
    </lineage>
</organism>